<dbReference type="EMBL" id="CP001700">
    <property type="protein sequence ID" value="ACU76259.1"/>
    <property type="molecule type" value="Genomic_DNA"/>
</dbReference>
<protein>
    <submittedName>
        <fullName evidence="2">Uncharacterized protein</fullName>
    </submittedName>
</protein>
<evidence type="ECO:0000313" key="3">
    <source>
        <dbReference type="Proteomes" id="UP000000851"/>
    </source>
</evidence>
<dbReference type="AlphaFoldDB" id="C7Q9U0"/>
<reference evidence="2 3" key="1">
    <citation type="journal article" date="2009" name="Stand. Genomic Sci.">
        <title>Complete genome sequence of Catenulispora acidiphila type strain (ID 139908).</title>
        <authorList>
            <person name="Copeland A."/>
            <person name="Lapidus A."/>
            <person name="Glavina Del Rio T."/>
            <person name="Nolan M."/>
            <person name="Lucas S."/>
            <person name="Chen F."/>
            <person name="Tice H."/>
            <person name="Cheng J.F."/>
            <person name="Bruce D."/>
            <person name="Goodwin L."/>
            <person name="Pitluck S."/>
            <person name="Mikhailova N."/>
            <person name="Pati A."/>
            <person name="Ivanova N."/>
            <person name="Mavromatis K."/>
            <person name="Chen A."/>
            <person name="Palaniappan K."/>
            <person name="Chain P."/>
            <person name="Land M."/>
            <person name="Hauser L."/>
            <person name="Chang Y.J."/>
            <person name="Jeffries C.D."/>
            <person name="Chertkov O."/>
            <person name="Brettin T."/>
            <person name="Detter J.C."/>
            <person name="Han C."/>
            <person name="Ali Z."/>
            <person name="Tindall B.J."/>
            <person name="Goker M."/>
            <person name="Bristow J."/>
            <person name="Eisen J.A."/>
            <person name="Markowitz V."/>
            <person name="Hugenholtz P."/>
            <person name="Kyrpides N.C."/>
            <person name="Klenk H.P."/>
        </authorList>
    </citation>
    <scope>NUCLEOTIDE SEQUENCE [LARGE SCALE GENOMIC DNA]</scope>
    <source>
        <strain evidence="2">DSM 44928</strain>
        <strain evidence="3">DSM 44928 / JCM 14897 / NBRC 102108 / NRRL B-24433 / ID139908</strain>
    </source>
</reference>
<dbReference type="KEGG" id="cai:Caci_4044"/>
<evidence type="ECO:0000313" key="2">
    <source>
        <dbReference type="EMBL" id="ACU76259.1"/>
    </source>
</evidence>
<evidence type="ECO:0000313" key="1">
    <source>
        <dbReference type="EMBL" id="ACU72911.1"/>
    </source>
</evidence>
<dbReference type="HOGENOM" id="CLU_2732614_0_0_11"/>
<gene>
    <name evidence="1" type="ordered locus">Caci_4044</name>
    <name evidence="2" type="ordered locus">Caci_7433</name>
</gene>
<dbReference type="InParanoid" id="C7Q9U0"/>
<accession>C7Q9U0</accession>
<proteinExistence type="predicted"/>
<dbReference type="KEGG" id="cai:Caci_7433"/>
<dbReference type="Proteomes" id="UP000000851">
    <property type="component" value="Chromosome"/>
</dbReference>
<name>C7Q9U0_CATAD</name>
<organism evidence="2 3">
    <name type="scientific">Catenulispora acidiphila (strain DSM 44928 / JCM 14897 / NBRC 102108 / NRRL B-24433 / ID139908)</name>
    <dbReference type="NCBI Taxonomy" id="479433"/>
    <lineage>
        <taxon>Bacteria</taxon>
        <taxon>Bacillati</taxon>
        <taxon>Actinomycetota</taxon>
        <taxon>Actinomycetes</taxon>
        <taxon>Catenulisporales</taxon>
        <taxon>Catenulisporaceae</taxon>
        <taxon>Catenulispora</taxon>
    </lineage>
</organism>
<dbReference type="STRING" id="479433.Caci_4044"/>
<dbReference type="EMBL" id="CP001700">
    <property type="protein sequence ID" value="ACU72911.1"/>
    <property type="molecule type" value="Genomic_DNA"/>
</dbReference>
<sequence length="71" mass="7699">MGPDATPRPALGLSTAVHQVAWPFTEVKAGDLEEFITRWANWLADAHARRLILPANVPERPVAGNRRSGAA</sequence>
<keyword evidence="3" id="KW-1185">Reference proteome</keyword>